<dbReference type="InterPro" id="IPR055335">
    <property type="entry name" value="Ucp6/RUP1"/>
</dbReference>
<reference evidence="3" key="1">
    <citation type="submission" date="2019-06" db="EMBL/GenBank/DDBJ databases">
        <authorList>
            <person name="Broberg M."/>
        </authorList>
    </citation>
    <scope>NUCLEOTIDE SEQUENCE [LARGE SCALE GENOMIC DNA]</scope>
</reference>
<dbReference type="PROSITE" id="PS50330">
    <property type="entry name" value="UIM"/>
    <property type="match status" value="1"/>
</dbReference>
<keyword evidence="3" id="KW-1185">Reference proteome</keyword>
<dbReference type="EMBL" id="CABFOC020000091">
    <property type="protein sequence ID" value="CAH0058962.1"/>
    <property type="molecule type" value="Genomic_DNA"/>
</dbReference>
<dbReference type="GO" id="GO:0005829">
    <property type="term" value="C:cytosol"/>
    <property type="evidence" value="ECO:0007669"/>
    <property type="project" value="TreeGrafter"/>
</dbReference>
<gene>
    <name evidence="2" type="ORF">CSOL1703_00007995</name>
</gene>
<dbReference type="OrthoDB" id="4489171at2759"/>
<feature type="compositionally biased region" description="Polar residues" evidence="1">
    <location>
        <begin position="887"/>
        <end position="902"/>
    </location>
</feature>
<accession>A0A9N9ZP30</accession>
<proteinExistence type="predicted"/>
<feature type="region of interest" description="Disordered" evidence="1">
    <location>
        <begin position="90"/>
        <end position="119"/>
    </location>
</feature>
<dbReference type="InterPro" id="IPR003903">
    <property type="entry name" value="UIM_dom"/>
</dbReference>
<dbReference type="GO" id="GO:0005634">
    <property type="term" value="C:nucleus"/>
    <property type="evidence" value="ECO:0007669"/>
    <property type="project" value="TreeGrafter"/>
</dbReference>
<organism evidence="2 3">
    <name type="scientific">Clonostachys solani</name>
    <dbReference type="NCBI Taxonomy" id="160281"/>
    <lineage>
        <taxon>Eukaryota</taxon>
        <taxon>Fungi</taxon>
        <taxon>Dikarya</taxon>
        <taxon>Ascomycota</taxon>
        <taxon>Pezizomycotina</taxon>
        <taxon>Sordariomycetes</taxon>
        <taxon>Hypocreomycetidae</taxon>
        <taxon>Hypocreales</taxon>
        <taxon>Bionectriaceae</taxon>
        <taxon>Clonostachys</taxon>
    </lineage>
</organism>
<feature type="compositionally biased region" description="Basic and acidic residues" evidence="1">
    <location>
        <begin position="726"/>
        <end position="735"/>
    </location>
</feature>
<protein>
    <recommendedName>
        <fullName evidence="4">Ubiquitin interaction domain-containing protein</fullName>
    </recommendedName>
</protein>
<dbReference type="AlphaFoldDB" id="A0A9N9ZP30"/>
<evidence type="ECO:0000256" key="1">
    <source>
        <dbReference type="SAM" id="MobiDB-lite"/>
    </source>
</evidence>
<comment type="caution">
    <text evidence="2">The sequence shown here is derived from an EMBL/GenBank/DDBJ whole genome shotgun (WGS) entry which is preliminary data.</text>
</comment>
<feature type="compositionally biased region" description="Polar residues" evidence="1">
    <location>
        <begin position="755"/>
        <end position="764"/>
    </location>
</feature>
<evidence type="ECO:0000313" key="3">
    <source>
        <dbReference type="Proteomes" id="UP000775872"/>
    </source>
</evidence>
<feature type="compositionally biased region" description="Pro residues" evidence="1">
    <location>
        <begin position="831"/>
        <end position="845"/>
    </location>
</feature>
<evidence type="ECO:0008006" key="4">
    <source>
        <dbReference type="Google" id="ProtNLM"/>
    </source>
</evidence>
<sequence length="910" mass="101598">MAALEPSEDAVSTVIEVTELDPVQDRDMVRQALKSNNGDAQTVILGWYEDRDGFRQKYTNKWDESMFQADRDGSNYNNGISFHIESSNQNDIVSSATPPPDAHGLTAPSRPPSRTNNRSPLARVVDWTAVNASVGPPTAHDQEDENLQRALRESAQEAGISVPAQESGVINASAPGPYFGPANRSDYDSNNWAMVPATKPEVTVRDYVPGPSSRKRVDGAPAFLVQGDTSVSDHRLGGLLTILHEIPLARNSLLEAGGVAASYGHNSEWWRGQEILAPHVLARLQAGEITLADKSETSPVFEEEIHRLMAFLDSTDRSYGTVSVLFNLIPFPGFGPEKQFYDRFAQRNPVEVQPLYTKVILNQVQDGEDQNEEVSFGLLEVEHAKSEFQNIKTLYESIDHIIWGDLLAWGDSAEGAKIAYFREMGEVFVINMGGDLPDPNSFEIPEIFYPERWLENRKEDALRMMKSWEQTKRAISILEAAELRLYEVRDEETGIIHDRRVLAEKATEQWEAYRDYLESRSKFRTVAESGFDSHKHPDYRSAPAQMTEEEQEQYERIGEVINYTKGLLTDVSQKVQGSETPLHAELEKIRAKQRILGRLLTDPNVLGRAKPMACNKYLLRGIATSPDVVYVCKREPEQLIDLEDGPQSRDQWWRLAYVAHDVDEPVKAEKLDFAQVSVRIWKDNVPPMLVYATEMAVDTPSDPLPEALQRFVKADNKVFAQELSREEREAREEVHLGSIDAMASPSKRKHRSDSTDSMLSNRASLGSDDNDFFDRPFENNGFEDNGFEDGFEDHDPSPAVEMAQMVQMSPTKGGYSVRSSDIAGFGEGTKVPPPLPDRPPIPPKPTSLSSKPHVQGAPSPSEPPPYSETATPPLPEMQELARPPAFISSNGNLNKAGTTVSDMSIPDHQE</sequence>
<name>A0A9N9ZP30_9HYPO</name>
<reference evidence="2 3" key="2">
    <citation type="submission" date="2021-10" db="EMBL/GenBank/DDBJ databases">
        <authorList>
            <person name="Piombo E."/>
        </authorList>
    </citation>
    <scope>NUCLEOTIDE SEQUENCE [LARGE SCALE GENOMIC DNA]</scope>
</reference>
<dbReference type="PANTHER" id="PTHR39597">
    <property type="entry name" value="UBA DOMAIN-CONTAINING PROTEIN RUP1"/>
    <property type="match status" value="1"/>
</dbReference>
<evidence type="ECO:0000313" key="2">
    <source>
        <dbReference type="EMBL" id="CAH0058962.1"/>
    </source>
</evidence>
<dbReference type="PANTHER" id="PTHR39597:SF1">
    <property type="entry name" value="UBA DOMAIN-CONTAINING PROTEIN RUP1"/>
    <property type="match status" value="1"/>
</dbReference>
<dbReference type="GO" id="GO:0016579">
    <property type="term" value="P:protein deubiquitination"/>
    <property type="evidence" value="ECO:0007669"/>
    <property type="project" value="TreeGrafter"/>
</dbReference>
<dbReference type="Proteomes" id="UP000775872">
    <property type="component" value="Unassembled WGS sequence"/>
</dbReference>
<feature type="region of interest" description="Disordered" evidence="1">
    <location>
        <begin position="726"/>
        <end position="910"/>
    </location>
</feature>